<feature type="binding site" evidence="15">
    <location>
        <position position="369"/>
    </location>
    <ligand>
        <name>cyanocob(III)alamin</name>
        <dbReference type="ChEBI" id="CHEBI:17439"/>
    </ligand>
</feature>
<evidence type="ECO:0000256" key="3">
    <source>
        <dbReference type="ARBA" id="ARBA00006449"/>
    </source>
</evidence>
<comment type="subcellular location">
    <subcellularLocation>
        <location evidence="1">Mitochondrion</location>
    </subcellularLocation>
    <subcellularLocation>
        <location evidence="2">Secreted</location>
    </subcellularLocation>
</comment>
<evidence type="ECO:0000256" key="14">
    <source>
        <dbReference type="ARBA" id="ARBA00035440"/>
    </source>
</evidence>
<dbReference type="GO" id="GO:0015889">
    <property type="term" value="P:cobalamin transport"/>
    <property type="evidence" value="ECO:0007669"/>
    <property type="project" value="InterPro"/>
</dbReference>
<dbReference type="Proteomes" id="UP000237246">
    <property type="component" value="Unassembled WGS sequence"/>
</dbReference>
<evidence type="ECO:0000256" key="10">
    <source>
        <dbReference type="ARBA" id="ARBA00023128"/>
    </source>
</evidence>
<keyword evidence="8" id="KW-0809">Transit peptide</keyword>
<evidence type="ECO:0000256" key="1">
    <source>
        <dbReference type="ARBA" id="ARBA00004173"/>
    </source>
</evidence>
<dbReference type="PANTHER" id="PTHR10559:SF15">
    <property type="entry name" value="COBALAMIN BINDING INTRINSIC FACTOR"/>
    <property type="match status" value="1"/>
</dbReference>
<dbReference type="InterPro" id="IPR016180">
    <property type="entry name" value="Ribosomal_uL16_dom"/>
</dbReference>
<reference evidence="17 18" key="1">
    <citation type="submission" date="2018-01" db="EMBL/GenBank/DDBJ databases">
        <title>Comparison of the Chinese Bamboo Partridge and Red Junglefowl genome sequences highlights the importance of demography in genome evolution.</title>
        <authorList>
            <person name="Tiley G.P."/>
            <person name="Kimball R.T."/>
            <person name="Braun E.L."/>
            <person name="Burleigh J.G."/>
        </authorList>
    </citation>
    <scope>NUCLEOTIDE SEQUENCE [LARGE SCALE GENOMIC DNA]</scope>
    <source>
        <strain evidence="17">RTK389</strain>
        <tissue evidence="17">Blood</tissue>
    </source>
</reference>
<evidence type="ECO:0000256" key="13">
    <source>
        <dbReference type="ARBA" id="ARBA00035302"/>
    </source>
</evidence>
<evidence type="ECO:0000256" key="4">
    <source>
        <dbReference type="ARBA" id="ARBA00008931"/>
    </source>
</evidence>
<evidence type="ECO:0000256" key="6">
    <source>
        <dbReference type="ARBA" id="ARBA00022525"/>
    </source>
</evidence>
<keyword evidence="11" id="KW-0687">Ribonucleoprotein</keyword>
<dbReference type="EMBL" id="PPHD01028131">
    <property type="protein sequence ID" value="POI26553.1"/>
    <property type="molecule type" value="Genomic_DNA"/>
</dbReference>
<dbReference type="InterPro" id="IPR047873">
    <property type="entry name" value="Ribosomal_uL16"/>
</dbReference>
<organism evidence="17 18">
    <name type="scientific">Bambusicola thoracicus</name>
    <name type="common">Chinese bamboo-partridge</name>
    <name type="synonym">Perdix thoracica</name>
    <dbReference type="NCBI Taxonomy" id="9083"/>
    <lineage>
        <taxon>Eukaryota</taxon>
        <taxon>Metazoa</taxon>
        <taxon>Chordata</taxon>
        <taxon>Craniata</taxon>
        <taxon>Vertebrata</taxon>
        <taxon>Euteleostomi</taxon>
        <taxon>Archelosauria</taxon>
        <taxon>Archosauria</taxon>
        <taxon>Dinosauria</taxon>
        <taxon>Saurischia</taxon>
        <taxon>Theropoda</taxon>
        <taxon>Coelurosauria</taxon>
        <taxon>Aves</taxon>
        <taxon>Neognathae</taxon>
        <taxon>Galloanserae</taxon>
        <taxon>Galliformes</taxon>
        <taxon>Phasianidae</taxon>
        <taxon>Perdicinae</taxon>
        <taxon>Bambusicola</taxon>
    </lineage>
</organism>
<dbReference type="PANTHER" id="PTHR10559">
    <property type="entry name" value="TRANSCOBALAMIN-1/GASTRIC INTRINSIC FACTOR"/>
    <property type="match status" value="1"/>
</dbReference>
<keyword evidence="5" id="KW-0406">Ion transport</keyword>
<keyword evidence="18" id="KW-1185">Reference proteome</keyword>
<dbReference type="OrthoDB" id="6343110at2759"/>
<keyword evidence="5" id="KW-0813">Transport</keyword>
<dbReference type="GO" id="GO:0006824">
    <property type="term" value="P:cobalt ion transport"/>
    <property type="evidence" value="ECO:0007669"/>
    <property type="project" value="UniProtKB-KW"/>
</dbReference>
<dbReference type="AlphaFoldDB" id="A0A2P4SR30"/>
<dbReference type="Gene3D" id="1.50.10.20">
    <property type="match status" value="1"/>
</dbReference>
<dbReference type="CDD" id="cd01433">
    <property type="entry name" value="Ribosomal_L16_L10e"/>
    <property type="match status" value="1"/>
</dbReference>
<feature type="binding site" evidence="15">
    <location>
        <position position="195"/>
    </location>
    <ligand>
        <name>cyanocob(III)alamin</name>
        <dbReference type="ChEBI" id="CHEBI:17439"/>
    </ligand>
</feature>
<keyword evidence="6" id="KW-0964">Secreted</keyword>
<evidence type="ECO:0000256" key="9">
    <source>
        <dbReference type="ARBA" id="ARBA00022980"/>
    </source>
</evidence>
<name>A0A2P4SR30_BAMTH</name>
<evidence type="ECO:0000256" key="2">
    <source>
        <dbReference type="ARBA" id="ARBA00004613"/>
    </source>
</evidence>
<keyword evidence="7" id="KW-0732">Signal</keyword>
<dbReference type="GO" id="GO:0005743">
    <property type="term" value="C:mitochondrial inner membrane"/>
    <property type="evidence" value="ECO:0007669"/>
    <property type="project" value="UniProtKB-ARBA"/>
</dbReference>
<sequence>MLGILQRSAMDSGTPNPSVLLALNLAGDNSKARQELLERIKETAVKQAEDMSSGMVALYTMALKSSCCDPSHVEAHGQSVDLLSILQEKTDQEVAYWKNSGVPKSSLFSVGLDVQALCLMGVGSYQNASTILAKELQRSRDKLSVDEQAMMALALVCAYNRAEEKDVQELLNRTLKMVSDGFLDKQAEGNGVIGNIYSTGLAVQLLLAASEFYAPRPWDCAQPVATITKQQLQLPMAVAQALPALVGKTYLDSASPDCSTEAPTTASLELDLTPSLGTTAEEVGSDIKVTYTIINKVRGTHFSYSTEVEVPAGSVLLVVLEEAQKSNSTVFSFKTEPTFWGPMVVSIHGLDASENDRTFWQFFSGSVPLQEVGSNITVTYTITNEVRGKHFSYSTEVEVPAGSVLLGVLEEAQKSNRHGNKESFAARPSLCALTGLLTNPTTLRFGLGGSAVPRAGLKKFVLPPDYSGITLPERPKLKFMEKVPAVPKAKREPRQLRDIRGPSKVATDFTQGQYGILALGGGYLHWGHLEMIRLTIGRCMDPKNMFAIWRVPAPYKPLTKKSLGHRMGGGKGPIDRYVTAVKSGRLVVELGGRCEFEEVKPFLTQVAHKLPFPAVAVSRQSLQQMREEEEEKRLNNQNPWTFERVITANMLGMRSTVGRSVSDLFIGEEGRGVDVGTSGEQRCGGMAAGSE</sequence>
<evidence type="ECO:0000256" key="5">
    <source>
        <dbReference type="ARBA" id="ARBA00022426"/>
    </source>
</evidence>
<dbReference type="InterPro" id="IPR036920">
    <property type="entry name" value="Ribosomal_uL16_sf"/>
</dbReference>
<keyword evidence="10" id="KW-0496">Mitochondrion</keyword>
<dbReference type="InterPro" id="IPR051588">
    <property type="entry name" value="Cobalamin_Transport"/>
</dbReference>
<dbReference type="SUPFAM" id="SSF54686">
    <property type="entry name" value="Ribosomal protein L16p/L10e"/>
    <property type="match status" value="1"/>
</dbReference>
<evidence type="ECO:0000313" key="18">
    <source>
        <dbReference type="Proteomes" id="UP000237246"/>
    </source>
</evidence>
<accession>A0A2P4SR30</accession>
<feature type="binding site" evidence="15">
    <location>
        <position position="240"/>
    </location>
    <ligand>
        <name>cyanocob(III)alamin</name>
        <dbReference type="ChEBI" id="CHEBI:17439"/>
    </ligand>
</feature>
<feature type="disulfide bond" evidence="16">
    <location>
        <begin position="118"/>
        <end position="157"/>
    </location>
</feature>
<evidence type="ECO:0000256" key="11">
    <source>
        <dbReference type="ARBA" id="ARBA00023274"/>
    </source>
</evidence>
<evidence type="ECO:0000313" key="17">
    <source>
        <dbReference type="EMBL" id="POI26553.1"/>
    </source>
</evidence>
<keyword evidence="16" id="KW-1015">Disulfide bond</keyword>
<dbReference type="GO" id="GO:0003735">
    <property type="term" value="F:structural constituent of ribosome"/>
    <property type="evidence" value="ECO:0007669"/>
    <property type="project" value="InterPro"/>
</dbReference>
<gene>
    <name evidence="17" type="ORF">CIB84_009696</name>
</gene>
<keyword evidence="12 15" id="KW-0170">Cobalt</keyword>
<dbReference type="FunFam" id="3.90.1170.10:FF:000005">
    <property type="entry name" value="39S ribosomal protein L16, mitochondrial"/>
    <property type="match status" value="1"/>
</dbReference>
<evidence type="ECO:0000256" key="8">
    <source>
        <dbReference type="ARBA" id="ARBA00022946"/>
    </source>
</evidence>
<proteinExistence type="inferred from homology"/>
<dbReference type="Pfam" id="PF00252">
    <property type="entry name" value="Ribosomal_L16"/>
    <property type="match status" value="1"/>
</dbReference>
<dbReference type="GO" id="GO:0006412">
    <property type="term" value="P:translation"/>
    <property type="evidence" value="ECO:0007669"/>
    <property type="project" value="InterPro"/>
</dbReference>
<dbReference type="InterPro" id="IPR002157">
    <property type="entry name" value="Cbl-bd_prot"/>
</dbReference>
<keyword evidence="5" id="KW-0171">Cobalt transport</keyword>
<evidence type="ECO:0000256" key="15">
    <source>
        <dbReference type="PIRSR" id="PIRSR602157-1"/>
    </source>
</evidence>
<comment type="similarity">
    <text evidence="3">Belongs to the eukaryotic cobalamin transport proteins family.</text>
</comment>
<dbReference type="Gene3D" id="3.90.1170.10">
    <property type="entry name" value="Ribosomal protein L10e/L16"/>
    <property type="match status" value="1"/>
</dbReference>
<dbReference type="GO" id="GO:1990904">
    <property type="term" value="C:ribonucleoprotein complex"/>
    <property type="evidence" value="ECO:0007669"/>
    <property type="project" value="UniProtKB-KW"/>
</dbReference>
<evidence type="ECO:0000256" key="12">
    <source>
        <dbReference type="ARBA" id="ARBA00023285"/>
    </source>
</evidence>
<comment type="caution">
    <text evidence="17">The sequence shown here is derived from an EMBL/GenBank/DDBJ whole genome shotgun (WGS) entry which is preliminary data.</text>
</comment>
<keyword evidence="9" id="KW-0689">Ribosomal protein</keyword>
<dbReference type="Pfam" id="PF01122">
    <property type="entry name" value="Cobalamin_bind"/>
    <property type="match status" value="1"/>
</dbReference>
<evidence type="ECO:0000256" key="16">
    <source>
        <dbReference type="PIRSR" id="PIRSR602157-2"/>
    </source>
</evidence>
<dbReference type="GO" id="GO:0005840">
    <property type="term" value="C:ribosome"/>
    <property type="evidence" value="ECO:0007669"/>
    <property type="project" value="UniProtKB-KW"/>
</dbReference>
<feature type="binding site" evidence="15">
    <location>
        <position position="146"/>
    </location>
    <ligand>
        <name>cyanocob(III)alamin</name>
        <dbReference type="ChEBI" id="CHEBI:17439"/>
    </ligand>
</feature>
<protein>
    <recommendedName>
        <fullName evidence="13">Large ribosomal subunit protein uL16m</fullName>
    </recommendedName>
    <alternativeName>
        <fullName evidence="14">39S ribosomal protein L16, mitochondrial</fullName>
    </alternativeName>
</protein>
<evidence type="ECO:0000256" key="7">
    <source>
        <dbReference type="ARBA" id="ARBA00022729"/>
    </source>
</evidence>
<dbReference type="Gene3D" id="2.170.130.30">
    <property type="match status" value="2"/>
</dbReference>
<comment type="similarity">
    <text evidence="4">Belongs to the universal ribosomal protein uL16 family.</text>
</comment>
<dbReference type="GO" id="GO:0031419">
    <property type="term" value="F:cobalamin binding"/>
    <property type="evidence" value="ECO:0007669"/>
    <property type="project" value="InterPro"/>
</dbReference>
<dbReference type="GO" id="GO:0005615">
    <property type="term" value="C:extracellular space"/>
    <property type="evidence" value="ECO:0007669"/>
    <property type="project" value="TreeGrafter"/>
</dbReference>